<feature type="transmembrane region" description="Helical" evidence="1">
    <location>
        <begin position="23"/>
        <end position="48"/>
    </location>
</feature>
<keyword evidence="1" id="KW-0812">Transmembrane</keyword>
<evidence type="ECO:0000313" key="2">
    <source>
        <dbReference type="EMBL" id="KAL2852347.1"/>
    </source>
</evidence>
<dbReference type="Proteomes" id="UP001610444">
    <property type="component" value="Unassembled WGS sequence"/>
</dbReference>
<sequence>MQVSVTLDATNVLCRRPIPNDCFLLSIFSSLFFSKLCVLNLMIASWQIKDLVMSKPRHIADMKLAHTCKYVSFDLLEPLTRTALIKLSISLPAVWHRLLVLLRSCRCALSARKCLLETLSTIIS</sequence>
<comment type="caution">
    <text evidence="2">The sequence shown here is derived from an EMBL/GenBank/DDBJ whole genome shotgun (WGS) entry which is preliminary data.</text>
</comment>
<keyword evidence="1" id="KW-1133">Transmembrane helix</keyword>
<dbReference type="GeneID" id="98164708"/>
<evidence type="ECO:0000256" key="1">
    <source>
        <dbReference type="SAM" id="Phobius"/>
    </source>
</evidence>
<keyword evidence="3" id="KW-1185">Reference proteome</keyword>
<protein>
    <submittedName>
        <fullName evidence="2">Uncharacterized protein</fullName>
    </submittedName>
</protein>
<dbReference type="EMBL" id="JBFXLR010000016">
    <property type="protein sequence ID" value="KAL2852347.1"/>
    <property type="molecule type" value="Genomic_DNA"/>
</dbReference>
<accession>A0ABR4KK17</accession>
<proteinExistence type="predicted"/>
<evidence type="ECO:0000313" key="3">
    <source>
        <dbReference type="Proteomes" id="UP001610444"/>
    </source>
</evidence>
<organism evidence="2 3">
    <name type="scientific">Aspergillus pseudodeflectus</name>
    <dbReference type="NCBI Taxonomy" id="176178"/>
    <lineage>
        <taxon>Eukaryota</taxon>
        <taxon>Fungi</taxon>
        <taxon>Dikarya</taxon>
        <taxon>Ascomycota</taxon>
        <taxon>Pezizomycotina</taxon>
        <taxon>Eurotiomycetes</taxon>
        <taxon>Eurotiomycetidae</taxon>
        <taxon>Eurotiales</taxon>
        <taxon>Aspergillaceae</taxon>
        <taxon>Aspergillus</taxon>
        <taxon>Aspergillus subgen. Nidulantes</taxon>
    </lineage>
</organism>
<dbReference type="RefSeq" id="XP_070900350.1">
    <property type="nucleotide sequence ID" value="XM_071049544.1"/>
</dbReference>
<keyword evidence="1" id="KW-0472">Membrane</keyword>
<gene>
    <name evidence="2" type="ORF">BJX68DRAFT_64610</name>
</gene>
<name>A0ABR4KK17_9EURO</name>
<reference evidence="2 3" key="1">
    <citation type="submission" date="2024-07" db="EMBL/GenBank/DDBJ databases">
        <title>Section-level genome sequencing and comparative genomics of Aspergillus sections Usti and Cavernicolus.</title>
        <authorList>
            <consortium name="Lawrence Berkeley National Laboratory"/>
            <person name="Nybo J.L."/>
            <person name="Vesth T.C."/>
            <person name="Theobald S."/>
            <person name="Frisvad J.C."/>
            <person name="Larsen T.O."/>
            <person name="Kjaerboelling I."/>
            <person name="Rothschild-Mancinelli K."/>
            <person name="Lyhne E.K."/>
            <person name="Kogle M.E."/>
            <person name="Barry K."/>
            <person name="Clum A."/>
            <person name="Na H."/>
            <person name="Ledsgaard L."/>
            <person name="Lin J."/>
            <person name="Lipzen A."/>
            <person name="Kuo A."/>
            <person name="Riley R."/>
            <person name="Mondo S."/>
            <person name="LaButti K."/>
            <person name="Haridas S."/>
            <person name="Pangalinan J."/>
            <person name="Salamov A.A."/>
            <person name="Simmons B.A."/>
            <person name="Magnuson J.K."/>
            <person name="Chen J."/>
            <person name="Drula E."/>
            <person name="Henrissat B."/>
            <person name="Wiebenga A."/>
            <person name="Lubbers R.J."/>
            <person name="Gomes A.C."/>
            <person name="Macurrencykelacurrency M.R."/>
            <person name="Stajich J."/>
            <person name="Grigoriev I.V."/>
            <person name="Mortensen U.H."/>
            <person name="De vries R.P."/>
            <person name="Baker S.E."/>
            <person name="Andersen M.R."/>
        </authorList>
    </citation>
    <scope>NUCLEOTIDE SEQUENCE [LARGE SCALE GENOMIC DNA]</scope>
    <source>
        <strain evidence="2 3">CBS 756.74</strain>
    </source>
</reference>